<evidence type="ECO:0000256" key="3">
    <source>
        <dbReference type="ARBA" id="ARBA00022692"/>
    </source>
</evidence>
<protein>
    <recommendedName>
        <fullName evidence="8">Protoheme IX farnesyltransferase</fullName>
        <ecNumber evidence="8">2.5.1.141</ecNumber>
    </recommendedName>
    <alternativeName>
        <fullName evidence="8">Heme B farnesyltransferase</fullName>
    </alternativeName>
    <alternativeName>
        <fullName evidence="8">Heme O synthase</fullName>
    </alternativeName>
</protein>
<keyword evidence="4 8" id="KW-1133">Transmembrane helix</keyword>
<evidence type="ECO:0000256" key="5">
    <source>
        <dbReference type="ARBA" id="ARBA00023133"/>
    </source>
</evidence>
<keyword evidence="5 8" id="KW-0350">Heme biosynthesis</keyword>
<organism evidence="9 10">
    <name type="scientific">Symbiobacterium terraclitae</name>
    <dbReference type="NCBI Taxonomy" id="557451"/>
    <lineage>
        <taxon>Bacteria</taxon>
        <taxon>Bacillati</taxon>
        <taxon>Bacillota</taxon>
        <taxon>Clostridia</taxon>
        <taxon>Eubacteriales</taxon>
        <taxon>Symbiobacteriaceae</taxon>
        <taxon>Symbiobacterium</taxon>
    </lineage>
</organism>
<feature type="transmembrane region" description="Helical" evidence="8">
    <location>
        <begin position="261"/>
        <end position="280"/>
    </location>
</feature>
<proteinExistence type="inferred from homology"/>
<feature type="transmembrane region" description="Helical" evidence="8">
    <location>
        <begin position="161"/>
        <end position="187"/>
    </location>
</feature>
<keyword evidence="8" id="KW-1003">Cell membrane</keyword>
<dbReference type="Proteomes" id="UP001519289">
    <property type="component" value="Unassembled WGS sequence"/>
</dbReference>
<accession>A0ABS4JP17</accession>
<evidence type="ECO:0000256" key="4">
    <source>
        <dbReference type="ARBA" id="ARBA00022989"/>
    </source>
</evidence>
<evidence type="ECO:0000256" key="1">
    <source>
        <dbReference type="ARBA" id="ARBA00004141"/>
    </source>
</evidence>
<comment type="pathway">
    <text evidence="8">Porphyrin-containing compound metabolism; heme O biosynthesis; heme O from protoheme: step 1/1.</text>
</comment>
<comment type="miscellaneous">
    <text evidence="8">Carbon 2 of the heme B porphyrin ring is defined according to the Fischer nomenclature.</text>
</comment>
<feature type="transmembrane region" description="Helical" evidence="8">
    <location>
        <begin position="208"/>
        <end position="226"/>
    </location>
</feature>
<dbReference type="InterPro" id="IPR044878">
    <property type="entry name" value="UbiA_sf"/>
</dbReference>
<comment type="catalytic activity">
    <reaction evidence="7 8">
        <text>heme b + (2E,6E)-farnesyl diphosphate + H2O = Fe(II)-heme o + diphosphate</text>
        <dbReference type="Rhea" id="RHEA:28070"/>
        <dbReference type="ChEBI" id="CHEBI:15377"/>
        <dbReference type="ChEBI" id="CHEBI:33019"/>
        <dbReference type="ChEBI" id="CHEBI:60344"/>
        <dbReference type="ChEBI" id="CHEBI:60530"/>
        <dbReference type="ChEBI" id="CHEBI:175763"/>
        <dbReference type="EC" id="2.5.1.141"/>
    </reaction>
</comment>
<evidence type="ECO:0000313" key="10">
    <source>
        <dbReference type="Proteomes" id="UP001519289"/>
    </source>
</evidence>
<feature type="transmembrane region" description="Helical" evidence="8">
    <location>
        <begin position="232"/>
        <end position="254"/>
    </location>
</feature>
<dbReference type="PANTHER" id="PTHR43448">
    <property type="entry name" value="PROTOHEME IX FARNESYLTRANSFERASE, MITOCHONDRIAL"/>
    <property type="match status" value="1"/>
</dbReference>
<dbReference type="CDD" id="cd13957">
    <property type="entry name" value="PT_UbiA_Cox10"/>
    <property type="match status" value="1"/>
</dbReference>
<comment type="function">
    <text evidence="8">Converts heme B (protoheme IX) to heme O by substitution of the vinyl group on carbon 2 of heme B porphyrin ring with a hydroxyethyl farnesyl side group.</text>
</comment>
<evidence type="ECO:0000313" key="9">
    <source>
        <dbReference type="EMBL" id="MBP2017293.1"/>
    </source>
</evidence>
<feature type="transmembrane region" description="Helical" evidence="8">
    <location>
        <begin position="110"/>
        <end position="129"/>
    </location>
</feature>
<dbReference type="InterPro" id="IPR000537">
    <property type="entry name" value="UbiA_prenyltransferase"/>
</dbReference>
<dbReference type="RefSeq" id="WP_209465444.1">
    <property type="nucleotide sequence ID" value="NZ_JAGGLG010000004.1"/>
</dbReference>
<reference evidence="9 10" key="1">
    <citation type="submission" date="2021-03" db="EMBL/GenBank/DDBJ databases">
        <title>Genomic Encyclopedia of Type Strains, Phase IV (KMG-IV): sequencing the most valuable type-strain genomes for metagenomic binning, comparative biology and taxonomic classification.</title>
        <authorList>
            <person name="Goeker M."/>
        </authorList>
    </citation>
    <scope>NUCLEOTIDE SEQUENCE [LARGE SCALE GENOMIC DNA]</scope>
    <source>
        <strain evidence="9 10">DSM 27138</strain>
    </source>
</reference>
<evidence type="ECO:0000256" key="6">
    <source>
        <dbReference type="ARBA" id="ARBA00023136"/>
    </source>
</evidence>
<name>A0ABS4JP17_9FIRM</name>
<dbReference type="InterPro" id="IPR006369">
    <property type="entry name" value="Protohaem_IX_farnesylTrfase"/>
</dbReference>
<feature type="transmembrane region" description="Helical" evidence="8">
    <location>
        <begin position="39"/>
        <end position="62"/>
    </location>
</feature>
<keyword evidence="6 8" id="KW-0472">Membrane</keyword>
<dbReference type="Pfam" id="PF01040">
    <property type="entry name" value="UbiA"/>
    <property type="match status" value="1"/>
</dbReference>
<dbReference type="EC" id="2.5.1.141" evidence="8"/>
<keyword evidence="2 8" id="KW-0808">Transferase</keyword>
<dbReference type="Gene3D" id="1.10.357.140">
    <property type="entry name" value="UbiA prenyltransferase"/>
    <property type="match status" value="1"/>
</dbReference>
<keyword evidence="3 8" id="KW-0812">Transmembrane</keyword>
<dbReference type="EMBL" id="JAGGLG010000004">
    <property type="protein sequence ID" value="MBP2017293.1"/>
    <property type="molecule type" value="Genomic_DNA"/>
</dbReference>
<evidence type="ECO:0000256" key="7">
    <source>
        <dbReference type="ARBA" id="ARBA00047690"/>
    </source>
</evidence>
<comment type="similarity">
    <text evidence="8">Belongs to the UbiA prenyltransferase family. Protoheme IX farnesyltransferase subfamily.</text>
</comment>
<evidence type="ECO:0000256" key="8">
    <source>
        <dbReference type="HAMAP-Rule" id="MF_00154"/>
    </source>
</evidence>
<comment type="subcellular location">
    <subcellularLocation>
        <location evidence="8">Cell membrane</location>
        <topology evidence="8">Multi-pass membrane protein</topology>
    </subcellularLocation>
    <subcellularLocation>
        <location evidence="1">Membrane</location>
        <topology evidence="1">Multi-pass membrane protein</topology>
    </subcellularLocation>
</comment>
<comment type="subunit">
    <text evidence="8">Interacts with CtaA.</text>
</comment>
<gene>
    <name evidence="8" type="primary">ctaB</name>
    <name evidence="9" type="ORF">J2Z79_000676</name>
</gene>
<dbReference type="HAMAP" id="MF_00154">
    <property type="entry name" value="CyoE_CtaB"/>
    <property type="match status" value="1"/>
</dbReference>
<feature type="transmembrane region" description="Helical" evidence="8">
    <location>
        <begin position="83"/>
        <end position="104"/>
    </location>
</feature>
<dbReference type="GO" id="GO:0016740">
    <property type="term" value="F:transferase activity"/>
    <property type="evidence" value="ECO:0007669"/>
    <property type="project" value="UniProtKB-KW"/>
</dbReference>
<dbReference type="PROSITE" id="PS00943">
    <property type="entry name" value="UBIA"/>
    <property type="match status" value="1"/>
</dbReference>
<comment type="caution">
    <text evidence="9">The sequence shown here is derived from an EMBL/GenBank/DDBJ whole genome shotgun (WGS) entry which is preliminary data.</text>
</comment>
<evidence type="ECO:0000256" key="2">
    <source>
        <dbReference type="ARBA" id="ARBA00022679"/>
    </source>
</evidence>
<keyword evidence="10" id="KW-1185">Reference proteome</keyword>
<feature type="transmembrane region" description="Helical" evidence="8">
    <location>
        <begin position="136"/>
        <end position="155"/>
    </location>
</feature>
<sequence length="281" mass="29805">MLQKVRDLWSLIKCKQTFLLLFTGLVGYASGLKGGGGPALYGGLLGSLFLAISGTTVLNMVYDRDIDAVMPRTRHRPLAAGRLRPWEAVLLGGAMSAAGLGWALALDLRYGLVVLAGWLLDLVVYTVWLKRRTPWSVIWGGLSGGMPVLAGRALATGQVEVIGLLLALAVLLWIPTHIMTFSIKYAADYAAAGVPVFPNVYGLRTTQVAISLSTVLAAAVMTGVTWQLAEHLGAVAVASALAMVLVGLGANALIRPSVQVNLRLFKFASVYMVSAMALMLL</sequence>
<dbReference type="InterPro" id="IPR030470">
    <property type="entry name" value="UbiA_prenylTrfase_CS"/>
</dbReference>
<dbReference type="PANTHER" id="PTHR43448:SF2">
    <property type="entry name" value="PROTOHEME IX FARNESYLTRANSFERASE, MITOCHONDRIAL"/>
    <property type="match status" value="1"/>
</dbReference>